<name>A0A8S5V0Q3_9CAUD</name>
<evidence type="ECO:0000313" key="1">
    <source>
        <dbReference type="EMBL" id="DAG00191.1"/>
    </source>
</evidence>
<sequence length="42" mass="4065">MTGGSCTCGSSLLVAGVGLPARLLEAGLRISSPQGPGSVHVQ</sequence>
<protein>
    <submittedName>
        <fullName evidence="1">CD-6 metallohionein-2</fullName>
    </submittedName>
</protein>
<organism evidence="1">
    <name type="scientific">Siphoviridae sp. ctTPJ4</name>
    <dbReference type="NCBI Taxonomy" id="2825519"/>
    <lineage>
        <taxon>Viruses</taxon>
        <taxon>Duplodnaviria</taxon>
        <taxon>Heunggongvirae</taxon>
        <taxon>Uroviricota</taxon>
        <taxon>Caudoviricetes</taxon>
    </lineage>
</organism>
<reference evidence="1" key="1">
    <citation type="journal article" date="2021" name="Proc. Natl. Acad. Sci. U.S.A.">
        <title>A Catalog of Tens of Thousands of Viruses from Human Metagenomes Reveals Hidden Associations with Chronic Diseases.</title>
        <authorList>
            <person name="Tisza M.J."/>
            <person name="Buck C.B."/>
        </authorList>
    </citation>
    <scope>NUCLEOTIDE SEQUENCE</scope>
    <source>
        <strain evidence="1">CtTPJ4</strain>
    </source>
</reference>
<proteinExistence type="predicted"/>
<accession>A0A8S5V0Q3</accession>
<dbReference type="EMBL" id="BK016177">
    <property type="protein sequence ID" value="DAG00191.1"/>
    <property type="molecule type" value="Genomic_DNA"/>
</dbReference>